<name>A0A563VJ30_9CYAN</name>
<organism evidence="1 2">
    <name type="scientific">Hyella patelloides LEGE 07179</name>
    <dbReference type="NCBI Taxonomy" id="945734"/>
    <lineage>
        <taxon>Bacteria</taxon>
        <taxon>Bacillati</taxon>
        <taxon>Cyanobacteriota</taxon>
        <taxon>Cyanophyceae</taxon>
        <taxon>Pleurocapsales</taxon>
        <taxon>Hyellaceae</taxon>
        <taxon>Hyella</taxon>
    </lineage>
</organism>
<gene>
    <name evidence="1" type="ORF">H1P_1040022</name>
</gene>
<dbReference type="AlphaFoldDB" id="A0A563VJ30"/>
<dbReference type="Proteomes" id="UP000320055">
    <property type="component" value="Unassembled WGS sequence"/>
</dbReference>
<evidence type="ECO:0000313" key="2">
    <source>
        <dbReference type="Proteomes" id="UP000320055"/>
    </source>
</evidence>
<sequence>MGVCIYLYRNFILVKVAYLEYIEIMSIKSYLSLSVASVAVLAGANAVQAAALQGAVGINPPSPTPGGDPTGVIYTGTGQTVGDFTGDASDTRPLTDFDFAPPSGGGVGSVVELNANPVDSRNDFAPFIGQTGSIRDVTALELLDVASGNTIENFINIPGAFSVTLTDVEFPVYTFDGVGTTVAIGARGNFLNLSDGSGDVSDGVGTLSFDFAGLTIAETQALFDEPDEMPDQFNPGTWSSNWVVRDDVIIPPDPNIPTSVSEASNLLGLLIIGLGGATALTYKK</sequence>
<keyword evidence="2" id="KW-1185">Reference proteome</keyword>
<reference evidence="1 2" key="1">
    <citation type="submission" date="2019-01" db="EMBL/GenBank/DDBJ databases">
        <authorList>
            <person name="Brito A."/>
        </authorList>
    </citation>
    <scope>NUCLEOTIDE SEQUENCE [LARGE SCALE GENOMIC DNA]</scope>
    <source>
        <strain evidence="1">1</strain>
    </source>
</reference>
<accession>A0A563VJ30</accession>
<evidence type="ECO:0000313" key="1">
    <source>
        <dbReference type="EMBL" id="VEP11448.1"/>
    </source>
</evidence>
<protein>
    <submittedName>
        <fullName evidence="1">Uncharacterized protein</fullName>
    </submittedName>
</protein>
<proteinExistence type="predicted"/>
<dbReference type="EMBL" id="CAACVJ010000007">
    <property type="protein sequence ID" value="VEP11448.1"/>
    <property type="molecule type" value="Genomic_DNA"/>
</dbReference>